<dbReference type="AlphaFoldDB" id="A0A4C1YLG2"/>
<evidence type="ECO:0000313" key="1">
    <source>
        <dbReference type="EMBL" id="GBP75712.1"/>
    </source>
</evidence>
<reference evidence="1 2" key="1">
    <citation type="journal article" date="2019" name="Commun. Biol.">
        <title>The bagworm genome reveals a unique fibroin gene that provides high tensile strength.</title>
        <authorList>
            <person name="Kono N."/>
            <person name="Nakamura H."/>
            <person name="Ohtoshi R."/>
            <person name="Tomita M."/>
            <person name="Numata K."/>
            <person name="Arakawa K."/>
        </authorList>
    </citation>
    <scope>NUCLEOTIDE SEQUENCE [LARGE SCALE GENOMIC DNA]</scope>
</reference>
<gene>
    <name evidence="1" type="ORF">EVAR_98562_1</name>
</gene>
<sequence>MPLQPLHAVDPNEIMRDKAPSGAGHGAAIKLGSPARGLWLAVFPSADDTVTKNLKTTNNCYVTEKVHPHKEAAKYVIKHRHGHVGAIDFWLAGVSDVRCLYRKVIKTAACSGHAPSN</sequence>
<dbReference type="EMBL" id="BGZK01001258">
    <property type="protein sequence ID" value="GBP75712.1"/>
    <property type="molecule type" value="Genomic_DNA"/>
</dbReference>
<evidence type="ECO:0000313" key="2">
    <source>
        <dbReference type="Proteomes" id="UP000299102"/>
    </source>
</evidence>
<keyword evidence="2" id="KW-1185">Reference proteome</keyword>
<organism evidence="1 2">
    <name type="scientific">Eumeta variegata</name>
    <name type="common">Bagworm moth</name>
    <name type="synonym">Eumeta japonica</name>
    <dbReference type="NCBI Taxonomy" id="151549"/>
    <lineage>
        <taxon>Eukaryota</taxon>
        <taxon>Metazoa</taxon>
        <taxon>Ecdysozoa</taxon>
        <taxon>Arthropoda</taxon>
        <taxon>Hexapoda</taxon>
        <taxon>Insecta</taxon>
        <taxon>Pterygota</taxon>
        <taxon>Neoptera</taxon>
        <taxon>Endopterygota</taxon>
        <taxon>Lepidoptera</taxon>
        <taxon>Glossata</taxon>
        <taxon>Ditrysia</taxon>
        <taxon>Tineoidea</taxon>
        <taxon>Psychidae</taxon>
        <taxon>Oiketicinae</taxon>
        <taxon>Eumeta</taxon>
    </lineage>
</organism>
<accession>A0A4C1YLG2</accession>
<proteinExistence type="predicted"/>
<protein>
    <submittedName>
        <fullName evidence="1">Uncharacterized protein</fullName>
    </submittedName>
</protein>
<comment type="caution">
    <text evidence="1">The sequence shown here is derived from an EMBL/GenBank/DDBJ whole genome shotgun (WGS) entry which is preliminary data.</text>
</comment>
<dbReference type="Proteomes" id="UP000299102">
    <property type="component" value="Unassembled WGS sequence"/>
</dbReference>
<name>A0A4C1YLG2_EUMVA</name>